<dbReference type="InterPro" id="IPR017853">
    <property type="entry name" value="GH"/>
</dbReference>
<dbReference type="Gene3D" id="3.20.20.80">
    <property type="entry name" value="Glycosidases"/>
    <property type="match status" value="1"/>
</dbReference>
<proteinExistence type="predicted"/>
<reference evidence="1" key="1">
    <citation type="journal article" date="2020" name="mSystems">
        <title>Genome- and Community-Level Interaction Insights into Carbon Utilization and Element Cycling Functions of Hydrothermarchaeota in Hydrothermal Sediment.</title>
        <authorList>
            <person name="Zhou Z."/>
            <person name="Liu Y."/>
            <person name="Xu W."/>
            <person name="Pan J."/>
            <person name="Luo Z.H."/>
            <person name="Li M."/>
        </authorList>
    </citation>
    <scope>NUCLEOTIDE SEQUENCE [LARGE SCALE GENOMIC DNA]</scope>
    <source>
        <strain evidence="1">SpSt-413</strain>
    </source>
</reference>
<name>A0A7C4ENR9_9BACT</name>
<accession>A0A7C4ENR9</accession>
<protein>
    <recommendedName>
        <fullName evidence="2">Glycoside hydrolase family 42 N-terminal domain-containing protein</fullName>
    </recommendedName>
</protein>
<sequence>MFLWHLERGWAFYSKRVLWEMLRQRYKGDFAALLKDFVPAPGFDSFEKLKEAGAALKLRPGGQGIKAVNQFTYLIARRYYELVFRAMRKAAPGALVVGDRLPLYYCQDAVLAQRGLVDVLSTNYNVDAPDGWVAPYYFEGLRDLIAAPILISEYFFAADDNRSGNVNNGHLMHVATQPERARGATAALRNFAGFPNVAGVHWFQFADEPTGGRSDGEDFNMGLVDIHDQPYELLTQAFAELTPRIPDIHAASRWEPKPDPALAPVLPRAGAAKSVTDGSILDWPDKRVSRLRGFATPKPYAPFGDVHLAWDQRGLYFMNIAGNYVDLSLLDWQGEFPLSETYQIHITADAGAGPRHFAVHLAPRPHSVWPGRFELAPQLWEYQGGRPVRQLEAKGLVQALDKPLPHIQVEGLIPATELGVPALTPGQRVALSVSVTNFYGELTMTWASRDAVLGQATDNAGATQ</sequence>
<comment type="caution">
    <text evidence="1">The sequence shown here is derived from an EMBL/GenBank/DDBJ whole genome shotgun (WGS) entry which is preliminary data.</text>
</comment>
<dbReference type="SUPFAM" id="SSF51445">
    <property type="entry name" value="(Trans)glycosidases"/>
    <property type="match status" value="1"/>
</dbReference>
<dbReference type="EMBL" id="DSRP01000791">
    <property type="protein sequence ID" value="HGG93534.1"/>
    <property type="molecule type" value="Genomic_DNA"/>
</dbReference>
<organism evidence="1">
    <name type="scientific">Fundidesulfovibrio putealis</name>
    <dbReference type="NCBI Taxonomy" id="270496"/>
    <lineage>
        <taxon>Bacteria</taxon>
        <taxon>Pseudomonadati</taxon>
        <taxon>Thermodesulfobacteriota</taxon>
        <taxon>Desulfovibrionia</taxon>
        <taxon>Desulfovibrionales</taxon>
        <taxon>Desulfovibrionaceae</taxon>
        <taxon>Fundidesulfovibrio</taxon>
    </lineage>
</organism>
<evidence type="ECO:0000313" key="1">
    <source>
        <dbReference type="EMBL" id="HGG93534.1"/>
    </source>
</evidence>
<gene>
    <name evidence="1" type="ORF">ENR59_11380</name>
</gene>
<evidence type="ECO:0008006" key="2">
    <source>
        <dbReference type="Google" id="ProtNLM"/>
    </source>
</evidence>
<dbReference type="AlphaFoldDB" id="A0A7C4ENR9"/>